<dbReference type="AlphaFoldDB" id="L2GRE8"/>
<dbReference type="PANTHER" id="PTHR43690">
    <property type="entry name" value="NARDILYSIN"/>
    <property type="match status" value="1"/>
</dbReference>
<keyword evidence="4" id="KW-0378">Hydrolase</keyword>
<dbReference type="Gene3D" id="3.30.830.10">
    <property type="entry name" value="Metalloenzyme, LuxS/M16 peptidase-like"/>
    <property type="match status" value="2"/>
</dbReference>
<evidence type="ECO:0000256" key="4">
    <source>
        <dbReference type="ARBA" id="ARBA00022801"/>
    </source>
</evidence>
<protein>
    <recommendedName>
        <fullName evidence="12">Peptidase M16 N-terminal domain-containing protein</fullName>
    </recommendedName>
</protein>
<gene>
    <name evidence="10" type="ORF">VCUG_02579</name>
</gene>
<dbReference type="InterPro" id="IPR011765">
    <property type="entry name" value="Pept_M16_N"/>
</dbReference>
<evidence type="ECO:0000313" key="10">
    <source>
        <dbReference type="EMBL" id="ELA45937.1"/>
    </source>
</evidence>
<evidence type="ECO:0000256" key="2">
    <source>
        <dbReference type="ARBA" id="ARBA00022670"/>
    </source>
</evidence>
<feature type="domain" description="Peptidase M16 N-terminal" evidence="8">
    <location>
        <begin position="26"/>
        <end position="75"/>
    </location>
</feature>
<evidence type="ECO:0000256" key="1">
    <source>
        <dbReference type="ARBA" id="ARBA00007261"/>
    </source>
</evidence>
<keyword evidence="2" id="KW-0645">Protease</keyword>
<comment type="similarity">
    <text evidence="1">Belongs to the peptidase M16 family.</text>
</comment>
<dbReference type="InterPro" id="IPR011249">
    <property type="entry name" value="Metalloenz_LuxS/M16"/>
</dbReference>
<evidence type="ECO:0000259" key="9">
    <source>
        <dbReference type="Pfam" id="PF22456"/>
    </source>
</evidence>
<evidence type="ECO:0000256" key="7">
    <source>
        <dbReference type="SAM" id="MobiDB-lite"/>
    </source>
</evidence>
<evidence type="ECO:0000256" key="3">
    <source>
        <dbReference type="ARBA" id="ARBA00022723"/>
    </source>
</evidence>
<dbReference type="InterPro" id="IPR054734">
    <property type="entry name" value="PqqF-like_C_4"/>
</dbReference>
<dbReference type="SUPFAM" id="SSF63411">
    <property type="entry name" value="LuxS/MPP-like metallohydrolase"/>
    <property type="match status" value="2"/>
</dbReference>
<dbReference type="InParanoid" id="L2GRE8"/>
<dbReference type="RefSeq" id="XP_008075586.1">
    <property type="nucleotide sequence ID" value="XM_008077395.1"/>
</dbReference>
<accession>L2GRE8</accession>
<sequence length="1102" mass="126921">MDNLIGNKPPLSKCSYYRYQIKNLEVLYIRDTNAKRTYVAMAVDCGSKYDTKPGLAHLLEHLLFISPEQEQANDLGIGLDSLTCPIKDNTQQDIADSDVLKAPSQDDGEGCTKEDLDVAKLVCDALNNRGDSSQDTDSAPPKINDFDSFLNIYNGDSNAYTTEDETVYHYELDTAGIRQSFRLFANFFKHPSINEQTIMTESRVVDSEFQNRKYDDESRINRILEISVGKQFSTGSLKSFGCNYQELKKHCVDLYTTKYRRMVLVVCSAGENEEMKKIIEENFSLDLDKLVYMDRKCLICSGKEECEVTNNSETKHKAEDGNMNDHAPGRKDVSSEVSQSVPCDGLCTSKDMGQKFDSNLRITKLYKYKPIFPKKRVIVSISLPSELVQYHNMYDSLVYFFSKEDHSSLLYTLRKDQLIFNGTVNTITTQRETMLCFDFIVPSTDVYNVITDEINRYFQIYKDTQSMTSYYSKIERDVNWQLYEDEDMRIHVVDCAEKILRSKVLFTDLMFEHECKNLVMEECTVILVDDKYECEKVTDDEYELRYEKIECAEEFGRRLKGDMSSEADLVDNDNGNHKKDVAMCADEINANQHTETEKGVVDPHHNRVTRKKEKFDRNNRRFGIKNIVGSVIKDKDINTILKIIKCGESRLVFIKDSFTSSKTVIHLFLRYRTSILDVINLAELVGQMNVLYNHILRSNAIAITHHICHNGILFEISGLNPFFVLINILNFEGILGMMSSKIDKLNVLNDVKVSLEDEMYESGYKRTSNSIKNVYIEGYQTIEKEYEIVKEMIEQWSIQENTDENGVADEMRCGISACKAGTGGEINRFIPFNEAQSVLLIVNGYSNEECYHEVFRKICARMQGKGPALEIGIREEYGSTKDVFSVLQGENKRTDCNMVGEKKDLCHINSPKCINDILAKYRSKNDCLVFNKMINARMTIKARNNSNSVFFRIGEGIKSLAICKILVHLMNEKFFTSLRTEQSLGYVVYCSYKSIKNMHFLFFSVQSDQDVLFNIFEFIEDFDIRLECFESLKNEIMEKMKSRAQVTKHYFNIFYCSFDNVDTFRHDVCNCIDSVTVDDLKRALKEGELCVIKAEEYQESES</sequence>
<dbReference type="GO" id="GO:0008237">
    <property type="term" value="F:metallopeptidase activity"/>
    <property type="evidence" value="ECO:0007669"/>
    <property type="project" value="UniProtKB-KW"/>
</dbReference>
<evidence type="ECO:0000256" key="5">
    <source>
        <dbReference type="ARBA" id="ARBA00022833"/>
    </source>
</evidence>
<reference evidence="11" key="1">
    <citation type="submission" date="2011-03" db="EMBL/GenBank/DDBJ databases">
        <title>The genome sequence of Vavraia culicis strain floridensis.</title>
        <authorList>
            <consortium name="The Broad Institute Genome Sequencing Platform"/>
            <person name="Cuomo C."/>
            <person name="Becnel J."/>
            <person name="Sanscrainte N."/>
            <person name="Young S.K."/>
            <person name="Zeng Q."/>
            <person name="Gargeya S."/>
            <person name="Fitzgerald M."/>
            <person name="Haas B."/>
            <person name="Abouelleil A."/>
            <person name="Alvarado L."/>
            <person name="Arachchi H.M."/>
            <person name="Berlin A."/>
            <person name="Chapman S.B."/>
            <person name="Gearin G."/>
            <person name="Goldberg J."/>
            <person name="Griggs A."/>
            <person name="Gujja S."/>
            <person name="Hansen M."/>
            <person name="Heiman D."/>
            <person name="Howarth C."/>
            <person name="Larimer J."/>
            <person name="Lui A."/>
            <person name="MacDonald P.J.P."/>
            <person name="McCowen C."/>
            <person name="Montmayeur A."/>
            <person name="Murphy C."/>
            <person name="Neiman D."/>
            <person name="Pearson M."/>
            <person name="Priest M."/>
            <person name="Roberts A."/>
            <person name="Saif S."/>
            <person name="Shea T."/>
            <person name="Sisk P."/>
            <person name="Stolte C."/>
            <person name="Sykes S."/>
            <person name="Wortman J."/>
            <person name="Nusbaum C."/>
            <person name="Birren B."/>
        </authorList>
    </citation>
    <scope>NUCLEOTIDE SEQUENCE [LARGE SCALE GENOMIC DNA]</scope>
    <source>
        <strain evidence="11">floridensis</strain>
    </source>
</reference>
<proteinExistence type="inferred from homology"/>
<dbReference type="OMA" id="DETVYHY"/>
<dbReference type="GO" id="GO:0046872">
    <property type="term" value="F:metal ion binding"/>
    <property type="evidence" value="ECO:0007669"/>
    <property type="project" value="UniProtKB-KW"/>
</dbReference>
<evidence type="ECO:0000313" key="11">
    <source>
        <dbReference type="Proteomes" id="UP000011081"/>
    </source>
</evidence>
<evidence type="ECO:0000259" key="8">
    <source>
        <dbReference type="Pfam" id="PF00675"/>
    </source>
</evidence>
<feature type="domain" description="Peptidase M16 N-terminal" evidence="8">
    <location>
        <begin position="142"/>
        <end position="213"/>
    </location>
</feature>
<dbReference type="EMBL" id="GL877480">
    <property type="protein sequence ID" value="ELA45937.1"/>
    <property type="molecule type" value="Genomic_DNA"/>
</dbReference>
<keyword evidence="11" id="KW-1185">Reference proteome</keyword>
<name>L2GRE8_VAVCU</name>
<dbReference type="PANTHER" id="PTHR43690:SF18">
    <property type="entry name" value="INSULIN-DEGRADING ENZYME-RELATED"/>
    <property type="match status" value="1"/>
</dbReference>
<evidence type="ECO:0000256" key="6">
    <source>
        <dbReference type="ARBA" id="ARBA00023049"/>
    </source>
</evidence>
<dbReference type="GeneID" id="19880440"/>
<keyword evidence="5" id="KW-0862">Zinc</keyword>
<dbReference type="VEuPathDB" id="MicrosporidiaDB:VCUG_02579"/>
<dbReference type="OrthoDB" id="952271at2759"/>
<keyword evidence="3" id="KW-0479">Metal-binding</keyword>
<evidence type="ECO:0008006" key="12">
    <source>
        <dbReference type="Google" id="ProtNLM"/>
    </source>
</evidence>
<feature type="domain" description="Coenzyme PQQ synthesis protein F-like C-terminal lobe" evidence="9">
    <location>
        <begin position="966"/>
        <end position="1026"/>
    </location>
</feature>
<feature type="region of interest" description="Disordered" evidence="7">
    <location>
        <begin position="310"/>
        <end position="337"/>
    </location>
</feature>
<dbReference type="GO" id="GO:0006508">
    <property type="term" value="P:proteolysis"/>
    <property type="evidence" value="ECO:0007669"/>
    <property type="project" value="UniProtKB-KW"/>
</dbReference>
<dbReference type="Proteomes" id="UP000011081">
    <property type="component" value="Unassembled WGS sequence"/>
</dbReference>
<dbReference type="STRING" id="948595.L2GRE8"/>
<organism evidence="10 11">
    <name type="scientific">Vavraia culicis (isolate floridensis)</name>
    <name type="common">Microsporidian parasite</name>
    <dbReference type="NCBI Taxonomy" id="948595"/>
    <lineage>
        <taxon>Eukaryota</taxon>
        <taxon>Fungi</taxon>
        <taxon>Fungi incertae sedis</taxon>
        <taxon>Microsporidia</taxon>
        <taxon>Pleistophoridae</taxon>
        <taxon>Vavraia</taxon>
    </lineage>
</organism>
<dbReference type="Pfam" id="PF22456">
    <property type="entry name" value="PqqF-like_C_4"/>
    <property type="match status" value="1"/>
</dbReference>
<dbReference type="Pfam" id="PF00675">
    <property type="entry name" value="Peptidase_M16"/>
    <property type="match status" value="2"/>
</dbReference>
<keyword evidence="6" id="KW-0482">Metalloprotease</keyword>
<dbReference type="HOGENOM" id="CLU_009636_0_0_1"/>
<dbReference type="InterPro" id="IPR050626">
    <property type="entry name" value="Peptidase_M16"/>
</dbReference>